<evidence type="ECO:0000256" key="2">
    <source>
        <dbReference type="ARBA" id="ARBA00022448"/>
    </source>
</evidence>
<comment type="subcellular location">
    <subcellularLocation>
        <location evidence="1">Cell membrane</location>
        <topology evidence="1">Multi-pass membrane protein</topology>
    </subcellularLocation>
</comment>
<dbReference type="InterPro" id="IPR011701">
    <property type="entry name" value="MFS"/>
</dbReference>
<evidence type="ECO:0000256" key="1">
    <source>
        <dbReference type="ARBA" id="ARBA00004651"/>
    </source>
</evidence>
<comment type="caution">
    <text evidence="9">The sequence shown here is derived from an EMBL/GenBank/DDBJ whole genome shotgun (WGS) entry which is preliminary data.</text>
</comment>
<dbReference type="CDD" id="cd06173">
    <property type="entry name" value="MFS_MefA_like"/>
    <property type="match status" value="1"/>
</dbReference>
<keyword evidence="4 7" id="KW-0812">Transmembrane</keyword>
<feature type="transmembrane region" description="Helical" evidence="7">
    <location>
        <begin position="348"/>
        <end position="366"/>
    </location>
</feature>
<dbReference type="Gene3D" id="1.20.1250.20">
    <property type="entry name" value="MFS general substrate transporter like domains"/>
    <property type="match status" value="1"/>
</dbReference>
<gene>
    <name evidence="9" type="ORF">H9L42_12240</name>
</gene>
<keyword evidence="6 7" id="KW-0472">Membrane</keyword>
<proteinExistence type="predicted"/>
<evidence type="ECO:0000313" key="10">
    <source>
        <dbReference type="Proteomes" id="UP000602647"/>
    </source>
</evidence>
<feature type="transmembrane region" description="Helical" evidence="7">
    <location>
        <begin position="378"/>
        <end position="398"/>
    </location>
</feature>
<feature type="transmembrane region" description="Helical" evidence="7">
    <location>
        <begin position="253"/>
        <end position="274"/>
    </location>
</feature>
<dbReference type="InterPro" id="IPR020846">
    <property type="entry name" value="MFS_dom"/>
</dbReference>
<organism evidence="9 10">
    <name type="scientific">Zhenpiania hominis</name>
    <dbReference type="NCBI Taxonomy" id="2763644"/>
    <lineage>
        <taxon>Bacteria</taxon>
        <taxon>Bacillati</taxon>
        <taxon>Bacillota</taxon>
        <taxon>Clostridia</taxon>
        <taxon>Peptostreptococcales</taxon>
        <taxon>Anaerovoracaceae</taxon>
        <taxon>Zhenpiania</taxon>
    </lineage>
</organism>
<dbReference type="SUPFAM" id="SSF103473">
    <property type="entry name" value="MFS general substrate transporter"/>
    <property type="match status" value="1"/>
</dbReference>
<reference evidence="9" key="1">
    <citation type="submission" date="2020-08" db="EMBL/GenBank/DDBJ databases">
        <title>Genome public.</title>
        <authorList>
            <person name="Liu C."/>
            <person name="Sun Q."/>
        </authorList>
    </citation>
    <scope>NUCLEOTIDE SEQUENCE</scope>
    <source>
        <strain evidence="9">BX12</strain>
    </source>
</reference>
<keyword evidence="10" id="KW-1185">Reference proteome</keyword>
<keyword evidence="3" id="KW-1003">Cell membrane</keyword>
<feature type="transmembrane region" description="Helical" evidence="7">
    <location>
        <begin position="311"/>
        <end position="336"/>
    </location>
</feature>
<evidence type="ECO:0000256" key="7">
    <source>
        <dbReference type="SAM" id="Phobius"/>
    </source>
</evidence>
<evidence type="ECO:0000256" key="4">
    <source>
        <dbReference type="ARBA" id="ARBA00022692"/>
    </source>
</evidence>
<name>A0A923SRH5_9FIRM</name>
<feature type="transmembrane region" description="Helical" evidence="7">
    <location>
        <begin position="12"/>
        <end position="37"/>
    </location>
</feature>
<dbReference type="AlphaFoldDB" id="A0A923SRH5"/>
<dbReference type="Pfam" id="PF07690">
    <property type="entry name" value="MFS_1"/>
    <property type="match status" value="1"/>
</dbReference>
<keyword evidence="5 7" id="KW-1133">Transmembrane helix</keyword>
<feature type="transmembrane region" description="Helical" evidence="7">
    <location>
        <begin position="286"/>
        <end position="305"/>
    </location>
</feature>
<protein>
    <submittedName>
        <fullName evidence="9">MFS transporter</fullName>
    </submittedName>
</protein>
<evidence type="ECO:0000313" key="9">
    <source>
        <dbReference type="EMBL" id="MBC6680590.1"/>
    </source>
</evidence>
<dbReference type="GO" id="GO:0022857">
    <property type="term" value="F:transmembrane transporter activity"/>
    <property type="evidence" value="ECO:0007669"/>
    <property type="project" value="InterPro"/>
</dbReference>
<evidence type="ECO:0000259" key="8">
    <source>
        <dbReference type="PROSITE" id="PS50850"/>
    </source>
</evidence>
<dbReference type="PANTHER" id="PTHR23513">
    <property type="entry name" value="INTEGRAL MEMBRANE EFFLUX PROTEIN-RELATED"/>
    <property type="match status" value="1"/>
</dbReference>
<dbReference type="InterPro" id="IPR036259">
    <property type="entry name" value="MFS_trans_sf"/>
</dbReference>
<feature type="transmembrane region" description="Helical" evidence="7">
    <location>
        <begin position="145"/>
        <end position="165"/>
    </location>
</feature>
<dbReference type="PANTHER" id="PTHR23513:SF6">
    <property type="entry name" value="MAJOR FACILITATOR SUPERFAMILY ASSOCIATED DOMAIN-CONTAINING PROTEIN"/>
    <property type="match status" value="1"/>
</dbReference>
<evidence type="ECO:0000256" key="3">
    <source>
        <dbReference type="ARBA" id="ARBA00022475"/>
    </source>
</evidence>
<feature type="domain" description="Major facilitator superfamily (MFS) profile" evidence="8">
    <location>
        <begin position="10"/>
        <end position="401"/>
    </location>
</feature>
<evidence type="ECO:0000256" key="5">
    <source>
        <dbReference type="ARBA" id="ARBA00022989"/>
    </source>
</evidence>
<feature type="transmembrane region" description="Helical" evidence="7">
    <location>
        <begin position="220"/>
        <end position="241"/>
    </location>
</feature>
<evidence type="ECO:0000256" key="6">
    <source>
        <dbReference type="ARBA" id="ARBA00023136"/>
    </source>
</evidence>
<keyword evidence="2" id="KW-0813">Transport</keyword>
<dbReference type="RefSeq" id="WP_187303685.1">
    <property type="nucleotide sequence ID" value="NZ_JACRYT010000015.1"/>
</dbReference>
<accession>A0A923SRH5</accession>
<dbReference type="EMBL" id="JACRYT010000015">
    <property type="protein sequence ID" value="MBC6680590.1"/>
    <property type="molecule type" value="Genomic_DNA"/>
</dbReference>
<sequence length="423" mass="46286">MREIKKWKSKFLVVALGQAISLLGSHGVQFALIWWLAEKTSSPLMLGISGLVAYLPMTLFSPIAGIAADRINRKFICIFSDMAMGMAAMIYAVLLYFFDLPVWTVFIMLCVRGIGSTFQQPAIQSVIPQLVPENQLVKTNGWMQLMNAGSFFLGPVIGASLYAAFPMSVVLMSDVAGAILASTALAIVKIPKLERQQAQKETMMRQFKAGLNVFQEDKKLLYLVIGEALCMFFYAPLSSFYPLMTSDFFNLSAMYGSAVELAFAVGMIVSSLLFSSVWKVKKKIQTSFAGLLGMGMTAAVCGILPPVYTGWFIFAGMCVFLGASGNVHSIPLNAYIQETVAPEKMGRAFSVLTLISSITMPAGLLMSSPVAEEVGVNTWFFIAGISMLVLTAVVLFCYKLKYPKRSEGYRRTTQGNGKKNKRA</sequence>
<feature type="transmembrane region" description="Helical" evidence="7">
    <location>
        <begin position="43"/>
        <end position="68"/>
    </location>
</feature>
<dbReference type="PROSITE" id="PS50850">
    <property type="entry name" value="MFS"/>
    <property type="match status" value="1"/>
</dbReference>
<dbReference type="GO" id="GO:0005886">
    <property type="term" value="C:plasma membrane"/>
    <property type="evidence" value="ECO:0007669"/>
    <property type="project" value="UniProtKB-SubCell"/>
</dbReference>
<dbReference type="Proteomes" id="UP000602647">
    <property type="component" value="Unassembled WGS sequence"/>
</dbReference>